<protein>
    <recommendedName>
        <fullName evidence="3">Zf-HC2 domain-containing protein</fullName>
    </recommendedName>
</protein>
<evidence type="ECO:0000313" key="1">
    <source>
        <dbReference type="EMBL" id="TNM27919.1"/>
    </source>
</evidence>
<organism evidence="1 2">
    <name type="scientific">Streptomyces sedi</name>
    <dbReference type="NCBI Taxonomy" id="555059"/>
    <lineage>
        <taxon>Bacteria</taxon>
        <taxon>Bacillati</taxon>
        <taxon>Actinomycetota</taxon>
        <taxon>Actinomycetes</taxon>
        <taxon>Kitasatosporales</taxon>
        <taxon>Streptomycetaceae</taxon>
        <taxon>Streptomyces</taxon>
    </lineage>
</organism>
<evidence type="ECO:0008006" key="3">
    <source>
        <dbReference type="Google" id="ProtNLM"/>
    </source>
</evidence>
<proteinExistence type="predicted"/>
<dbReference type="AlphaFoldDB" id="A0A5C4UY73"/>
<gene>
    <name evidence="1" type="ORF">FH715_19175</name>
</gene>
<dbReference type="Proteomes" id="UP000311713">
    <property type="component" value="Unassembled WGS sequence"/>
</dbReference>
<dbReference type="OrthoDB" id="5197868at2"/>
<accession>A0A5C4UY73</accession>
<dbReference type="RefSeq" id="WP_139646981.1">
    <property type="nucleotide sequence ID" value="NZ_BAAAZS010000017.1"/>
</dbReference>
<reference evidence="1 2" key="1">
    <citation type="submission" date="2019-06" db="EMBL/GenBank/DDBJ databases">
        <title>Draft genome of Streptomyces sedi sp. JCM16909.</title>
        <authorList>
            <person name="Klykleung N."/>
            <person name="Tanasupawat S."/>
            <person name="Kudo T."/>
            <person name="Yuki M."/>
            <person name="Ohkuma M."/>
        </authorList>
    </citation>
    <scope>NUCLEOTIDE SEQUENCE [LARGE SCALE GENOMIC DNA]</scope>
    <source>
        <strain evidence="1 2">JCM 16909</strain>
    </source>
</reference>
<keyword evidence="2" id="KW-1185">Reference proteome</keyword>
<dbReference type="EMBL" id="VDGT01000015">
    <property type="protein sequence ID" value="TNM27919.1"/>
    <property type="molecule type" value="Genomic_DNA"/>
</dbReference>
<sequence length="76" mass="8464">MTWDDHAMPCNHYRAAISARATGTPLPATVTESALDHHMTSCLSCGRWARHLTTLRAATDDLLRRRRPTEAPPEPV</sequence>
<name>A0A5C4UY73_9ACTN</name>
<comment type="caution">
    <text evidence="1">The sequence shown here is derived from an EMBL/GenBank/DDBJ whole genome shotgun (WGS) entry which is preliminary data.</text>
</comment>
<evidence type="ECO:0000313" key="2">
    <source>
        <dbReference type="Proteomes" id="UP000311713"/>
    </source>
</evidence>